<dbReference type="EMBL" id="LAJX01000158">
    <property type="protein sequence ID" value="KJV05884.1"/>
    <property type="molecule type" value="Genomic_DNA"/>
</dbReference>
<protein>
    <recommendedName>
        <fullName evidence="3">PBS lyase</fullName>
    </recommendedName>
</protein>
<evidence type="ECO:0008006" key="3">
    <source>
        <dbReference type="Google" id="ProtNLM"/>
    </source>
</evidence>
<organism evidence="1 2">
    <name type="scientific">Methylocucumis oryzae</name>
    <dbReference type="NCBI Taxonomy" id="1632867"/>
    <lineage>
        <taxon>Bacteria</taxon>
        <taxon>Pseudomonadati</taxon>
        <taxon>Pseudomonadota</taxon>
        <taxon>Gammaproteobacteria</taxon>
        <taxon>Methylococcales</taxon>
        <taxon>Methylococcaceae</taxon>
        <taxon>Methylocucumis</taxon>
    </lineage>
</organism>
<dbReference type="AlphaFoldDB" id="A0A0F3IJZ5"/>
<sequence>MKKIHNIHLKVVLLTTFLILASYEFWLHAINLLNPPSQSQLSTLPVKAKPTTPKQEATRTNNLIIKTKTPLATGIEKTIADYPTTFSGIMGSNLGKQLDASETKSIYELLAAIEASLATEQSLAQIRASEAFQHLILSLPSDPSARKYLFERLLQASGTPMAELLAQALAQSSGGHELAEIRSEARRLLNEGTSNQHSDILKFLGQSRTIDAATQKAVLELITKNANNHTDLTLDALNALNFQSKLSAKDKQNIVDTITSLALHQDATIRQASIDKLAALASHDEQTLQVLTEATHDSVPEIRERAIIALGQSQFDSQVIQTTMQTVLADPEETANVKAAAQQVLLNLNPDS</sequence>
<dbReference type="Pfam" id="PF13646">
    <property type="entry name" value="HEAT_2"/>
    <property type="match status" value="1"/>
</dbReference>
<keyword evidence="2" id="KW-1185">Reference proteome</keyword>
<comment type="caution">
    <text evidence="1">The sequence shown here is derived from an EMBL/GenBank/DDBJ whole genome shotgun (WGS) entry which is preliminary data.</text>
</comment>
<dbReference type="RefSeq" id="WP_045779832.1">
    <property type="nucleotide sequence ID" value="NZ_LAJX01000158.1"/>
</dbReference>
<dbReference type="SUPFAM" id="SSF48371">
    <property type="entry name" value="ARM repeat"/>
    <property type="match status" value="1"/>
</dbReference>
<accession>A0A0F3IJZ5</accession>
<dbReference type="Proteomes" id="UP000033684">
    <property type="component" value="Unassembled WGS sequence"/>
</dbReference>
<reference evidence="2" key="1">
    <citation type="submission" date="2015-03" db="EMBL/GenBank/DDBJ databases">
        <title>Draft genome sequence of a novel methanotroph (Sn10-6) isolated from flooded ricefield rhizosphere in India.</title>
        <authorList>
            <person name="Pandit P.S."/>
            <person name="Pore S.D."/>
            <person name="Arora P."/>
            <person name="Kapse N.G."/>
            <person name="Dhakephalkar P.K."/>
            <person name="Rahalkar M.C."/>
        </authorList>
    </citation>
    <scope>NUCLEOTIDE SEQUENCE [LARGE SCALE GENOMIC DNA]</scope>
    <source>
        <strain evidence="2">Sn10-6</strain>
    </source>
</reference>
<evidence type="ECO:0000313" key="2">
    <source>
        <dbReference type="Proteomes" id="UP000033684"/>
    </source>
</evidence>
<reference evidence="1 2" key="2">
    <citation type="journal article" date="2016" name="Microb. Ecol.">
        <title>Genome Characteristics of a Novel Type I Methanotroph (Sn10-6) Isolated from a Flooded Indian Rice Field.</title>
        <authorList>
            <person name="Rahalkar M.C."/>
            <person name="Pandit P.S."/>
            <person name="Dhakephalkar P.K."/>
            <person name="Pore S."/>
            <person name="Arora P."/>
            <person name="Kapse N."/>
        </authorList>
    </citation>
    <scope>NUCLEOTIDE SEQUENCE [LARGE SCALE GENOMIC DNA]</scope>
    <source>
        <strain evidence="1 2">Sn10-6</strain>
    </source>
</reference>
<gene>
    <name evidence="1" type="ORF">VZ94_14880</name>
</gene>
<evidence type="ECO:0000313" key="1">
    <source>
        <dbReference type="EMBL" id="KJV05884.1"/>
    </source>
</evidence>
<proteinExistence type="predicted"/>
<dbReference type="Gene3D" id="1.25.10.10">
    <property type="entry name" value="Leucine-rich Repeat Variant"/>
    <property type="match status" value="1"/>
</dbReference>
<dbReference type="InterPro" id="IPR011989">
    <property type="entry name" value="ARM-like"/>
</dbReference>
<dbReference type="InterPro" id="IPR016024">
    <property type="entry name" value="ARM-type_fold"/>
</dbReference>
<name>A0A0F3IJZ5_9GAMM</name>